<reference evidence="1 2" key="1">
    <citation type="submission" date="2024-02" db="EMBL/GenBank/DDBJ databases">
        <title>Deinococcus xinjiangensis NBRC 107630.</title>
        <authorList>
            <person name="Ichikawa N."/>
            <person name="Katano-Makiyama Y."/>
            <person name="Hidaka K."/>
        </authorList>
    </citation>
    <scope>NUCLEOTIDE SEQUENCE [LARGE SCALE GENOMIC DNA]</scope>
    <source>
        <strain evidence="1 2">NBRC 107630</strain>
    </source>
</reference>
<dbReference type="Proteomes" id="UP001458946">
    <property type="component" value="Unassembled WGS sequence"/>
</dbReference>
<gene>
    <name evidence="1" type="ORF">Dxin01_00823</name>
</gene>
<sequence>MTRPTEVTLQHAIDTLITEVQPSDDALIQTHVCLSRGELLLLLHLTRSAQAQETRRSRAGPAFDALIQALEEGLEDLDCASTN</sequence>
<dbReference type="EMBL" id="BAABRN010000006">
    <property type="protein sequence ID" value="GAA5501092.1"/>
    <property type="molecule type" value="Genomic_DNA"/>
</dbReference>
<accession>A0ABP9V748</accession>
<comment type="caution">
    <text evidence="1">The sequence shown here is derived from an EMBL/GenBank/DDBJ whole genome shotgun (WGS) entry which is preliminary data.</text>
</comment>
<name>A0ABP9V748_9DEIO</name>
<evidence type="ECO:0000313" key="2">
    <source>
        <dbReference type="Proteomes" id="UP001458946"/>
    </source>
</evidence>
<organism evidence="1 2">
    <name type="scientific">Deinococcus xinjiangensis</name>
    <dbReference type="NCBI Taxonomy" id="457454"/>
    <lineage>
        <taxon>Bacteria</taxon>
        <taxon>Thermotogati</taxon>
        <taxon>Deinococcota</taxon>
        <taxon>Deinococci</taxon>
        <taxon>Deinococcales</taxon>
        <taxon>Deinococcaceae</taxon>
        <taxon>Deinococcus</taxon>
    </lineage>
</organism>
<keyword evidence="2" id="KW-1185">Reference proteome</keyword>
<evidence type="ECO:0000313" key="1">
    <source>
        <dbReference type="EMBL" id="GAA5501092.1"/>
    </source>
</evidence>
<dbReference type="RefSeq" id="WP_353541067.1">
    <property type="nucleotide sequence ID" value="NZ_BAABRN010000006.1"/>
</dbReference>
<protein>
    <submittedName>
        <fullName evidence="1">Uncharacterized protein</fullName>
    </submittedName>
</protein>
<proteinExistence type="predicted"/>